<keyword evidence="2" id="KW-0378">Hydrolase</keyword>
<evidence type="ECO:0000313" key="2">
    <source>
        <dbReference type="EMBL" id="KAH8695664.1"/>
    </source>
</evidence>
<sequence length="319" mass="36010">MMAASSSLYKHDSSRYLRAKIIITILRFLAYMKMIRNIRRDSYLPPNMVLEKIQIPSRDSHRTIEAHIYYPPGYDPSSSPPPLPVLINWHASGFILPQLGTDRAYCMRMARDAGIIVVDSDYRKGPENIFPAAVHDAVDTVRWVYSHPDRFDINSIALSGFSSGGNLALVTSAMSASSLKDVRINAVILYYPITNFTLDPASRVRQDINNRLAISLVRLIYSCYVPEMSMRKDVRASPILDDPSFFPETVVIFTCEGDNIDLEAEKLAREIDDGSRTVVLRRLKAIGHNWDKGVTKGSTYEKMRDEAYGETVEILKKLG</sequence>
<dbReference type="PANTHER" id="PTHR23024:SF242">
    <property type="entry name" value="ALPHA_BETA HYDROLASE FOLD-3 DOMAIN-CONTAINING PROTEIN-RELATED"/>
    <property type="match status" value="1"/>
</dbReference>
<gene>
    <name evidence="2" type="ORF">BGW36DRAFT_453753</name>
</gene>
<reference evidence="2" key="1">
    <citation type="submission" date="2021-12" db="EMBL/GenBank/DDBJ databases">
        <title>Convergent genome expansion in fungi linked to evolution of root-endophyte symbiosis.</title>
        <authorList>
            <consortium name="DOE Joint Genome Institute"/>
            <person name="Ke Y.-H."/>
            <person name="Bonito G."/>
            <person name="Liao H.-L."/>
            <person name="Looney B."/>
            <person name="Rojas-Flechas A."/>
            <person name="Nash J."/>
            <person name="Hameed K."/>
            <person name="Schadt C."/>
            <person name="Martin F."/>
            <person name="Crous P.W."/>
            <person name="Miettinen O."/>
            <person name="Magnuson J.K."/>
            <person name="Labbe J."/>
            <person name="Jacobson D."/>
            <person name="Doktycz M.J."/>
            <person name="Veneault-Fourrey C."/>
            <person name="Kuo A."/>
            <person name="Mondo S."/>
            <person name="Calhoun S."/>
            <person name="Riley R."/>
            <person name="Ohm R."/>
            <person name="LaButti K."/>
            <person name="Andreopoulos B."/>
            <person name="Pangilinan J."/>
            <person name="Nolan M."/>
            <person name="Tritt A."/>
            <person name="Clum A."/>
            <person name="Lipzen A."/>
            <person name="Daum C."/>
            <person name="Barry K."/>
            <person name="Grigoriev I.V."/>
            <person name="Vilgalys R."/>
        </authorList>
    </citation>
    <scope>NUCLEOTIDE SEQUENCE</scope>
    <source>
        <strain evidence="2">PMI_201</strain>
    </source>
</reference>
<dbReference type="SUPFAM" id="SSF53474">
    <property type="entry name" value="alpha/beta-Hydrolases"/>
    <property type="match status" value="1"/>
</dbReference>
<dbReference type="GO" id="GO:0016787">
    <property type="term" value="F:hydrolase activity"/>
    <property type="evidence" value="ECO:0007669"/>
    <property type="project" value="UniProtKB-KW"/>
</dbReference>
<dbReference type="InterPro" id="IPR050466">
    <property type="entry name" value="Carboxylest/Gibb_receptor"/>
</dbReference>
<protein>
    <submittedName>
        <fullName evidence="2">Alpha/Beta hydrolase protein</fullName>
    </submittedName>
</protein>
<feature type="domain" description="Alpha/beta hydrolase fold-3" evidence="1">
    <location>
        <begin position="87"/>
        <end position="290"/>
    </location>
</feature>
<comment type="caution">
    <text evidence="2">The sequence shown here is derived from an EMBL/GenBank/DDBJ whole genome shotgun (WGS) entry which is preliminary data.</text>
</comment>
<dbReference type="Proteomes" id="UP001201262">
    <property type="component" value="Unassembled WGS sequence"/>
</dbReference>
<dbReference type="Gene3D" id="3.40.50.1820">
    <property type="entry name" value="alpha/beta hydrolase"/>
    <property type="match status" value="1"/>
</dbReference>
<dbReference type="AlphaFoldDB" id="A0AAD4KNX6"/>
<dbReference type="EMBL" id="JAJTJA010000008">
    <property type="protein sequence ID" value="KAH8695664.1"/>
    <property type="molecule type" value="Genomic_DNA"/>
</dbReference>
<dbReference type="GeneID" id="70252168"/>
<dbReference type="PANTHER" id="PTHR23024">
    <property type="entry name" value="ARYLACETAMIDE DEACETYLASE"/>
    <property type="match status" value="1"/>
</dbReference>
<organism evidence="2 3">
    <name type="scientific">Talaromyces proteolyticus</name>
    <dbReference type="NCBI Taxonomy" id="1131652"/>
    <lineage>
        <taxon>Eukaryota</taxon>
        <taxon>Fungi</taxon>
        <taxon>Dikarya</taxon>
        <taxon>Ascomycota</taxon>
        <taxon>Pezizomycotina</taxon>
        <taxon>Eurotiomycetes</taxon>
        <taxon>Eurotiomycetidae</taxon>
        <taxon>Eurotiales</taxon>
        <taxon>Trichocomaceae</taxon>
        <taxon>Talaromyces</taxon>
        <taxon>Talaromyces sect. Bacilispori</taxon>
    </lineage>
</organism>
<dbReference type="RefSeq" id="XP_046070806.1">
    <property type="nucleotide sequence ID" value="XM_046221881.1"/>
</dbReference>
<proteinExistence type="predicted"/>
<evidence type="ECO:0000313" key="3">
    <source>
        <dbReference type="Proteomes" id="UP001201262"/>
    </source>
</evidence>
<dbReference type="Pfam" id="PF07859">
    <property type="entry name" value="Abhydrolase_3"/>
    <property type="match status" value="1"/>
</dbReference>
<dbReference type="InterPro" id="IPR013094">
    <property type="entry name" value="AB_hydrolase_3"/>
</dbReference>
<keyword evidence="3" id="KW-1185">Reference proteome</keyword>
<dbReference type="InterPro" id="IPR029058">
    <property type="entry name" value="AB_hydrolase_fold"/>
</dbReference>
<accession>A0AAD4KNX6</accession>
<name>A0AAD4KNX6_9EURO</name>
<evidence type="ECO:0000259" key="1">
    <source>
        <dbReference type="Pfam" id="PF07859"/>
    </source>
</evidence>